<dbReference type="InterPro" id="IPR045214">
    <property type="entry name" value="Surf1/Surf4"/>
</dbReference>
<keyword evidence="3 6" id="KW-0812">Transmembrane</keyword>
<feature type="transmembrane region" description="Helical" evidence="6">
    <location>
        <begin position="12"/>
        <end position="30"/>
    </location>
</feature>
<sequence>MTSAQPAWGLRFWLITLAAVASILVTASLGRWQLSRAAQKQALQSLLDQRAALPPLDNRQLRGQALADATSAQDLTHRAVRLQGRWLTQYTVYLDNRQMQGRPGFFVLTPLRLEDGDDAVVLVQRGWVPRNFQDRKLLPPVETDPGVVQIAGRIAPPPSRLYEFDSADGSLGSSRIRQNLDLAAFGTDTGLALMNLSVLQTGPASEGLQRDWPVIGAGVDKHYGYAFQWFGLSSLIALLYVWFQLVRRFLRPRPRSLD</sequence>
<keyword evidence="4 6" id="KW-1133">Transmembrane helix</keyword>
<evidence type="ECO:0000256" key="1">
    <source>
        <dbReference type="ARBA" id="ARBA00004370"/>
    </source>
</evidence>
<dbReference type="PANTHER" id="PTHR23427">
    <property type="entry name" value="SURFEIT LOCUS PROTEIN"/>
    <property type="match status" value="1"/>
</dbReference>
<evidence type="ECO:0000256" key="4">
    <source>
        <dbReference type="ARBA" id="ARBA00022989"/>
    </source>
</evidence>
<dbReference type="GO" id="GO:0005886">
    <property type="term" value="C:plasma membrane"/>
    <property type="evidence" value="ECO:0007669"/>
    <property type="project" value="UniProtKB-SubCell"/>
</dbReference>
<evidence type="ECO:0000256" key="2">
    <source>
        <dbReference type="ARBA" id="ARBA00007165"/>
    </source>
</evidence>
<organism evidence="7 8">
    <name type="scientific">Acidovorax carolinensis</name>
    <dbReference type="NCBI Taxonomy" id="553814"/>
    <lineage>
        <taxon>Bacteria</taxon>
        <taxon>Pseudomonadati</taxon>
        <taxon>Pseudomonadota</taxon>
        <taxon>Betaproteobacteria</taxon>
        <taxon>Burkholderiales</taxon>
        <taxon>Comamonadaceae</taxon>
        <taxon>Acidovorax</taxon>
    </lineage>
</organism>
<evidence type="ECO:0000256" key="3">
    <source>
        <dbReference type="ARBA" id="ARBA00022692"/>
    </source>
</evidence>
<accession>A0A240TZG2</accession>
<dbReference type="AlphaFoldDB" id="A0A240TZG2"/>
<dbReference type="EMBL" id="CP021361">
    <property type="protein sequence ID" value="ART50982.1"/>
    <property type="molecule type" value="Genomic_DNA"/>
</dbReference>
<evidence type="ECO:0000256" key="6">
    <source>
        <dbReference type="RuleBase" id="RU363076"/>
    </source>
</evidence>
<protein>
    <recommendedName>
        <fullName evidence="6">SURF1-like protein</fullName>
    </recommendedName>
</protein>
<gene>
    <name evidence="7" type="ORF">CBP34_03935</name>
</gene>
<dbReference type="InterPro" id="IPR002994">
    <property type="entry name" value="Surf1/Shy1"/>
</dbReference>
<evidence type="ECO:0000313" key="7">
    <source>
        <dbReference type="EMBL" id="ART50982.1"/>
    </source>
</evidence>
<reference evidence="7 8" key="1">
    <citation type="submission" date="2017-05" db="EMBL/GenBank/DDBJ databases">
        <title>Polyphasic characterization of four soil-derived phenanthrene-degrading Acidovorax strains and proposal of Acidovorax phenanthrenivorans sp. nov.</title>
        <authorList>
            <person name="Singleton D.R."/>
            <person name="Lee J."/>
            <person name="Dickey A.N."/>
            <person name="Stroud A."/>
            <person name="Scholl E.H."/>
            <person name="Wright F.A."/>
            <person name="Aitken M.D."/>
        </authorList>
    </citation>
    <scope>NUCLEOTIDE SEQUENCE [LARGE SCALE GENOMIC DNA]</scope>
    <source>
        <strain evidence="7">NA3</strain>
    </source>
</reference>
<dbReference type="PANTHER" id="PTHR23427:SF2">
    <property type="entry name" value="SURFEIT LOCUS PROTEIN 1"/>
    <property type="match status" value="1"/>
</dbReference>
<comment type="similarity">
    <text evidence="2 6">Belongs to the SURF1 family.</text>
</comment>
<dbReference type="RefSeq" id="WP_094097359.1">
    <property type="nucleotide sequence ID" value="NZ_CP021361.1"/>
</dbReference>
<dbReference type="KEGG" id="acin:CBP34_03935"/>
<evidence type="ECO:0000313" key="8">
    <source>
        <dbReference type="Proteomes" id="UP000194432"/>
    </source>
</evidence>
<dbReference type="Proteomes" id="UP000194432">
    <property type="component" value="Chromosome 1"/>
</dbReference>
<name>A0A240TZG2_9BURK</name>
<keyword evidence="6" id="KW-1003">Cell membrane</keyword>
<dbReference type="PROSITE" id="PS50895">
    <property type="entry name" value="SURF1"/>
    <property type="match status" value="1"/>
</dbReference>
<comment type="subcellular location">
    <subcellularLocation>
        <location evidence="6">Cell membrane</location>
        <topology evidence="6">Multi-pass membrane protein</topology>
    </subcellularLocation>
    <subcellularLocation>
        <location evidence="1">Membrane</location>
    </subcellularLocation>
</comment>
<keyword evidence="8" id="KW-1185">Reference proteome</keyword>
<dbReference type="CDD" id="cd06662">
    <property type="entry name" value="SURF1"/>
    <property type="match status" value="1"/>
</dbReference>
<keyword evidence="5 6" id="KW-0472">Membrane</keyword>
<feature type="transmembrane region" description="Helical" evidence="6">
    <location>
        <begin position="182"/>
        <end position="202"/>
    </location>
</feature>
<evidence type="ECO:0000256" key="5">
    <source>
        <dbReference type="ARBA" id="ARBA00023136"/>
    </source>
</evidence>
<dbReference type="Pfam" id="PF02104">
    <property type="entry name" value="SURF1"/>
    <property type="match status" value="1"/>
</dbReference>
<proteinExistence type="inferred from homology"/>
<feature type="transmembrane region" description="Helical" evidence="6">
    <location>
        <begin position="222"/>
        <end position="243"/>
    </location>
</feature>